<gene>
    <name evidence="3" type="ORF">CVLEPA_LOCUS13271</name>
</gene>
<keyword evidence="4" id="KW-1185">Reference proteome</keyword>
<name>A0ABP0FSJ1_CLALP</name>
<dbReference type="Proteomes" id="UP001642483">
    <property type="component" value="Unassembled WGS sequence"/>
</dbReference>
<feature type="transmembrane region" description="Helical" evidence="2">
    <location>
        <begin position="80"/>
        <end position="99"/>
    </location>
</feature>
<dbReference type="EMBL" id="CAWYQH010000096">
    <property type="protein sequence ID" value="CAK8682610.1"/>
    <property type="molecule type" value="Genomic_DNA"/>
</dbReference>
<sequence length="101" mass="11619">MSEITDRHLKTLSARIRNCEEPEENDKTSSPSYEHSFLDLSSQTSEKEEKPSNIHVFSASSTMHGFSHMFALHHSFLRKFVWGVAFVASFTLLLFQVSFHI</sequence>
<proteinExistence type="predicted"/>
<evidence type="ECO:0000256" key="1">
    <source>
        <dbReference type="SAM" id="MobiDB-lite"/>
    </source>
</evidence>
<organism evidence="3 4">
    <name type="scientific">Clavelina lepadiformis</name>
    <name type="common">Light-bulb sea squirt</name>
    <name type="synonym">Ascidia lepadiformis</name>
    <dbReference type="NCBI Taxonomy" id="159417"/>
    <lineage>
        <taxon>Eukaryota</taxon>
        <taxon>Metazoa</taxon>
        <taxon>Chordata</taxon>
        <taxon>Tunicata</taxon>
        <taxon>Ascidiacea</taxon>
        <taxon>Aplousobranchia</taxon>
        <taxon>Clavelinidae</taxon>
        <taxon>Clavelina</taxon>
    </lineage>
</organism>
<feature type="compositionally biased region" description="Polar residues" evidence="1">
    <location>
        <begin position="28"/>
        <end position="44"/>
    </location>
</feature>
<comment type="caution">
    <text evidence="3">The sequence shown here is derived from an EMBL/GenBank/DDBJ whole genome shotgun (WGS) entry which is preliminary data.</text>
</comment>
<protein>
    <submittedName>
        <fullName evidence="3">Uncharacterized protein</fullName>
    </submittedName>
</protein>
<accession>A0ABP0FSJ1</accession>
<evidence type="ECO:0000313" key="3">
    <source>
        <dbReference type="EMBL" id="CAK8682610.1"/>
    </source>
</evidence>
<keyword evidence="2" id="KW-0472">Membrane</keyword>
<keyword evidence="2" id="KW-1133">Transmembrane helix</keyword>
<keyword evidence="2" id="KW-0812">Transmembrane</keyword>
<evidence type="ECO:0000256" key="2">
    <source>
        <dbReference type="SAM" id="Phobius"/>
    </source>
</evidence>
<evidence type="ECO:0000313" key="4">
    <source>
        <dbReference type="Proteomes" id="UP001642483"/>
    </source>
</evidence>
<reference evidence="3 4" key="1">
    <citation type="submission" date="2024-02" db="EMBL/GenBank/DDBJ databases">
        <authorList>
            <person name="Daric V."/>
            <person name="Darras S."/>
        </authorList>
    </citation>
    <scope>NUCLEOTIDE SEQUENCE [LARGE SCALE GENOMIC DNA]</scope>
</reference>
<feature type="region of interest" description="Disordered" evidence="1">
    <location>
        <begin position="15"/>
        <end position="53"/>
    </location>
</feature>